<keyword evidence="2" id="KW-0732">Signal</keyword>
<evidence type="ECO:0000256" key="2">
    <source>
        <dbReference type="SAM" id="SignalP"/>
    </source>
</evidence>
<feature type="compositionally biased region" description="Low complexity" evidence="1">
    <location>
        <begin position="120"/>
        <end position="251"/>
    </location>
</feature>
<reference evidence="3" key="1">
    <citation type="journal article" date="2020" name="bioRxiv">
        <title>Chromosome-level reference genome of the European wasp spider Argiope bruennichi: a resource for studies on range expansion and evolutionary adaptation.</title>
        <authorList>
            <person name="Sheffer M.M."/>
            <person name="Hoppe A."/>
            <person name="Krehenwinkel H."/>
            <person name="Uhl G."/>
            <person name="Kuss A.W."/>
            <person name="Jensen L."/>
            <person name="Jensen C."/>
            <person name="Gillespie R.G."/>
            <person name="Hoff K.J."/>
            <person name="Prost S."/>
        </authorList>
    </citation>
    <scope>NUCLEOTIDE SEQUENCE</scope>
</reference>
<evidence type="ECO:0000313" key="3">
    <source>
        <dbReference type="EMBL" id="KAF8773024.1"/>
    </source>
</evidence>
<dbReference type="PANTHER" id="PTHR35265:SF1">
    <property type="entry name" value="LEUKOSIALIN"/>
    <property type="match status" value="1"/>
</dbReference>
<evidence type="ECO:0000256" key="1">
    <source>
        <dbReference type="SAM" id="MobiDB-lite"/>
    </source>
</evidence>
<sequence>MALHSLLILLLGVRWSAGGQVYTFFLNIKDRLHEDWVADEIQPVTRTECATFCYQRGTCGFFGFKDSHCLLLKDTLDGCTGEECPEVLGMKIYELRKEPIPTTMTPAVTTEESTTEDLKTTTQEVTTTTTLKPAISTESSSTKPTTTIKPATSTTEEPTTISTTTTTTTEESTIKTTTTTTSKPTTTTTKEPTTTTTKEPTTTTTKEPTTTTTKATTTTTAKPTTTTTEQPITTTTTEQTTTTTGATTTTTEGKKFSCDPPKGAEAQAECPMDTMLLNALGSKSPFFGDALSPKCYDFKENIYDKDIDDVYYFFSVDGGITINAQCPGKHDVVISYALCVIDAHIPAIVLHCSPIRDPDRILDIFNTTSEAMKDTLVNCDSKAGFQKMFFRDADGKEHFNIGNDLAGTQLLLNIICEKYWILDGRKTTRKIWYACPRCLSKSSMTDPASLPADRVENAAVFEVVDFLFRSVSLWSGLAIGEKFFTNFGTMSKPKNSGAGEHPSGRCSVYSRYLIRVCSTPSTPQNDMPKIGDFMPE</sequence>
<comment type="caution">
    <text evidence="3">The sequence shown here is derived from an EMBL/GenBank/DDBJ whole genome shotgun (WGS) entry which is preliminary data.</text>
</comment>
<proteinExistence type="predicted"/>
<keyword evidence="4" id="KW-1185">Reference proteome</keyword>
<protein>
    <submittedName>
        <fullName evidence="3">Uncharacterized protein</fullName>
    </submittedName>
</protein>
<dbReference type="EMBL" id="JABXBU010002227">
    <property type="protein sequence ID" value="KAF8773024.1"/>
    <property type="molecule type" value="Genomic_DNA"/>
</dbReference>
<dbReference type="AlphaFoldDB" id="A0A8T0EHR1"/>
<name>A0A8T0EHR1_ARGBR</name>
<feature type="region of interest" description="Disordered" evidence="1">
    <location>
        <begin position="107"/>
        <end position="262"/>
    </location>
</feature>
<evidence type="ECO:0000313" key="4">
    <source>
        <dbReference type="Proteomes" id="UP000807504"/>
    </source>
</evidence>
<organism evidence="3 4">
    <name type="scientific">Argiope bruennichi</name>
    <name type="common">Wasp spider</name>
    <name type="synonym">Aranea bruennichi</name>
    <dbReference type="NCBI Taxonomy" id="94029"/>
    <lineage>
        <taxon>Eukaryota</taxon>
        <taxon>Metazoa</taxon>
        <taxon>Ecdysozoa</taxon>
        <taxon>Arthropoda</taxon>
        <taxon>Chelicerata</taxon>
        <taxon>Arachnida</taxon>
        <taxon>Araneae</taxon>
        <taxon>Araneomorphae</taxon>
        <taxon>Entelegynae</taxon>
        <taxon>Araneoidea</taxon>
        <taxon>Araneidae</taxon>
        <taxon>Argiope</taxon>
    </lineage>
</organism>
<feature type="chain" id="PRO_5035723535" evidence="2">
    <location>
        <begin position="19"/>
        <end position="536"/>
    </location>
</feature>
<dbReference type="InterPro" id="IPR038829">
    <property type="entry name" value="Leukosialin"/>
</dbReference>
<feature type="signal peptide" evidence="2">
    <location>
        <begin position="1"/>
        <end position="18"/>
    </location>
</feature>
<dbReference type="Proteomes" id="UP000807504">
    <property type="component" value="Unassembled WGS sequence"/>
</dbReference>
<reference evidence="3" key="2">
    <citation type="submission" date="2020-06" db="EMBL/GenBank/DDBJ databases">
        <authorList>
            <person name="Sheffer M."/>
        </authorList>
    </citation>
    <scope>NUCLEOTIDE SEQUENCE</scope>
</reference>
<dbReference type="GO" id="GO:0004888">
    <property type="term" value="F:transmembrane signaling receptor activity"/>
    <property type="evidence" value="ECO:0007669"/>
    <property type="project" value="InterPro"/>
</dbReference>
<gene>
    <name evidence="3" type="ORF">HNY73_015720</name>
</gene>
<dbReference type="PANTHER" id="PTHR35265">
    <property type="entry name" value="LEUKOSIALIN"/>
    <property type="match status" value="1"/>
</dbReference>
<accession>A0A8T0EHR1</accession>